<evidence type="ECO:0000259" key="10">
    <source>
        <dbReference type="PROSITE" id="PS50125"/>
    </source>
</evidence>
<comment type="caution">
    <text evidence="12">The sequence shown here is derived from an EMBL/GenBank/DDBJ whole genome shotgun (WGS) entry which is preliminary data.</text>
</comment>
<dbReference type="InterPro" id="IPR050401">
    <property type="entry name" value="Cyclic_nucleotide_synthase"/>
</dbReference>
<dbReference type="SMART" id="SM00044">
    <property type="entry name" value="CYCc"/>
    <property type="match status" value="1"/>
</dbReference>
<dbReference type="PANTHER" id="PTHR11920">
    <property type="entry name" value="GUANYLYL CYCLASE"/>
    <property type="match status" value="1"/>
</dbReference>
<dbReference type="PROSITE" id="PS50885">
    <property type="entry name" value="HAMP"/>
    <property type="match status" value="1"/>
</dbReference>
<keyword evidence="6 7" id="KW-0456">Lyase</keyword>
<dbReference type="InterPro" id="IPR029787">
    <property type="entry name" value="Nucleotide_cyclase"/>
</dbReference>
<dbReference type="SUPFAM" id="SSF55073">
    <property type="entry name" value="Nucleotide cyclase"/>
    <property type="match status" value="1"/>
</dbReference>
<dbReference type="InterPro" id="IPR001054">
    <property type="entry name" value="A/G_cyclase"/>
</dbReference>
<dbReference type="RefSeq" id="WP_281008122.1">
    <property type="nucleotide sequence ID" value="NZ_JAYGIE010000023.1"/>
</dbReference>
<accession>A0ABU5TGH1</accession>
<evidence type="ECO:0000256" key="5">
    <source>
        <dbReference type="ARBA" id="ARBA00023136"/>
    </source>
</evidence>
<keyword evidence="8" id="KW-0175">Coiled coil</keyword>
<evidence type="ECO:0000256" key="6">
    <source>
        <dbReference type="ARBA" id="ARBA00023239"/>
    </source>
</evidence>
<evidence type="ECO:0000256" key="3">
    <source>
        <dbReference type="ARBA" id="ARBA00022741"/>
    </source>
</evidence>
<feature type="domain" description="Guanylate cyclase" evidence="10">
    <location>
        <begin position="553"/>
        <end position="680"/>
    </location>
</feature>
<dbReference type="CDD" id="cd06225">
    <property type="entry name" value="HAMP"/>
    <property type="match status" value="1"/>
</dbReference>
<dbReference type="Pfam" id="PF01590">
    <property type="entry name" value="GAF"/>
    <property type="match status" value="1"/>
</dbReference>
<name>A0ABU5TGH1_9CYAN</name>
<dbReference type="InterPro" id="IPR029016">
    <property type="entry name" value="GAF-like_dom_sf"/>
</dbReference>
<dbReference type="Gene3D" id="3.30.450.20">
    <property type="entry name" value="PAS domain"/>
    <property type="match status" value="1"/>
</dbReference>
<dbReference type="Pfam" id="PF00211">
    <property type="entry name" value="Guanylate_cyc"/>
    <property type="match status" value="1"/>
</dbReference>
<keyword evidence="2 9" id="KW-0812">Transmembrane</keyword>
<evidence type="ECO:0000256" key="4">
    <source>
        <dbReference type="ARBA" id="ARBA00022989"/>
    </source>
</evidence>
<evidence type="ECO:0000256" key="2">
    <source>
        <dbReference type="ARBA" id="ARBA00022692"/>
    </source>
</evidence>
<keyword evidence="4 9" id="KW-1133">Transmembrane helix</keyword>
<dbReference type="PANTHER" id="PTHR11920:SF335">
    <property type="entry name" value="GUANYLATE CYCLASE"/>
    <property type="match status" value="1"/>
</dbReference>
<evidence type="ECO:0000313" key="13">
    <source>
        <dbReference type="Proteomes" id="UP001301388"/>
    </source>
</evidence>
<evidence type="ECO:0000259" key="11">
    <source>
        <dbReference type="PROSITE" id="PS50885"/>
    </source>
</evidence>
<dbReference type="SUPFAM" id="SSF55781">
    <property type="entry name" value="GAF domain-like"/>
    <property type="match status" value="1"/>
</dbReference>
<dbReference type="SMART" id="SM00304">
    <property type="entry name" value="HAMP"/>
    <property type="match status" value="1"/>
</dbReference>
<sequence>MPFVIQICLATGVVGLFTFHNGQQRVNAIAESLSGEIGERISTELNHHLHLLPRNNQANNQVNNQANVDVISIFLRGLKYGNNGRFFVIERSGLVVGSSTSESNLLLVDGKPQRLNILDSKDALSQTTAKYLLKMYGRFDAIQGSEHIEAMLGGEEHFIRVQSWQDDSGLDWLIIIVVPASQFTGSEQNYTQTMILLCWAVLAIAILIGMITARSISTPLRKLSEASQAITDGKIDTRVKLEGTSEIKTLSESFNMMAEMITNSLLNLERANQELELRVQERTHELNASKASLQRTNFLLSRRESLLRKQQDVLFSLTKDKSINQGHFIDVVQNITRTGSHALNVERVSIWLFDKTKTLLLCLDLYIKSTNIHTEVDFLTSQNYPKFFAALQARHVIAVEDVQEEDYLQELINSYFKPAGTVSLLIKSFEVDGQVTGIIVFEHIDVERLWLPEEDSFASSLADLLSLGIESQERHRAEEKLRIEQMKSERLLLNVLPQEIVERLKLSQSKAVANKVTETYSNQMLDMSPDPMLDNLDNGVNGAIVADAFDEVTVLFADIVNFTEYAAAISASDLVNCLNDIFSEFDRLVDLYDLEKIKTIGDAYMAVGGLPVPSKDHAEAIAEMAIEMQSSIQKFKRLDGSPFLLRIGIHTGQAIAGVIGTKKFIYDLWGDTVNVASRMESHGVAGCIQVTDATYQILKNKYQLEKRATINIKGKGEMITYILKGRIEI</sequence>
<proteinExistence type="inferred from homology"/>
<feature type="domain" description="HAMP" evidence="11">
    <location>
        <begin position="214"/>
        <end position="266"/>
    </location>
</feature>
<gene>
    <name evidence="12" type="ORF">VB774_06985</name>
</gene>
<dbReference type="SUPFAM" id="SSF158472">
    <property type="entry name" value="HAMP domain-like"/>
    <property type="match status" value="1"/>
</dbReference>
<protein>
    <submittedName>
        <fullName evidence="12">Adenylate/guanylate cyclase domain-containing protein</fullName>
    </submittedName>
</protein>
<dbReference type="Gene3D" id="6.10.340.10">
    <property type="match status" value="1"/>
</dbReference>
<keyword evidence="5 9" id="KW-0472">Membrane</keyword>
<keyword evidence="3" id="KW-0547">Nucleotide-binding</keyword>
<dbReference type="InterPro" id="IPR018297">
    <property type="entry name" value="A/G_cyclase_CS"/>
</dbReference>
<dbReference type="InterPro" id="IPR003018">
    <property type="entry name" value="GAF"/>
</dbReference>
<dbReference type="Gene3D" id="3.30.450.40">
    <property type="match status" value="1"/>
</dbReference>
<comment type="similarity">
    <text evidence="7">Belongs to the adenylyl cyclase class-4/guanylyl cyclase family.</text>
</comment>
<dbReference type="InterPro" id="IPR003660">
    <property type="entry name" value="HAMP_dom"/>
</dbReference>
<reference evidence="12 13" key="1">
    <citation type="submission" date="2023-12" db="EMBL/GenBank/DDBJ databases">
        <title>Baltic Sea Cyanobacteria.</title>
        <authorList>
            <person name="Delbaje E."/>
            <person name="Fewer D.P."/>
            <person name="Shishido T.K."/>
        </authorList>
    </citation>
    <scope>NUCLEOTIDE SEQUENCE [LARGE SCALE GENOMIC DNA]</scope>
    <source>
        <strain evidence="12 13">UHCC 0370</strain>
    </source>
</reference>
<dbReference type="PROSITE" id="PS00452">
    <property type="entry name" value="GUANYLATE_CYCLASE_1"/>
    <property type="match status" value="1"/>
</dbReference>
<dbReference type="Pfam" id="PF00672">
    <property type="entry name" value="HAMP"/>
    <property type="match status" value="1"/>
</dbReference>
<comment type="subcellular location">
    <subcellularLocation>
        <location evidence="1">Membrane</location>
    </subcellularLocation>
</comment>
<keyword evidence="13" id="KW-1185">Reference proteome</keyword>
<feature type="coiled-coil region" evidence="8">
    <location>
        <begin position="258"/>
        <end position="285"/>
    </location>
</feature>
<organism evidence="12 13">
    <name type="scientific">Pseudanabaena galeata UHCC 0370</name>
    <dbReference type="NCBI Taxonomy" id="3110310"/>
    <lineage>
        <taxon>Bacteria</taxon>
        <taxon>Bacillati</taxon>
        <taxon>Cyanobacteriota</taxon>
        <taxon>Cyanophyceae</taxon>
        <taxon>Pseudanabaenales</taxon>
        <taxon>Pseudanabaenaceae</taxon>
        <taxon>Pseudanabaena</taxon>
    </lineage>
</organism>
<dbReference type="Gene3D" id="3.30.70.1230">
    <property type="entry name" value="Nucleotide cyclase"/>
    <property type="match status" value="1"/>
</dbReference>
<evidence type="ECO:0000256" key="8">
    <source>
        <dbReference type="SAM" id="Coils"/>
    </source>
</evidence>
<dbReference type="SMART" id="SM00065">
    <property type="entry name" value="GAF"/>
    <property type="match status" value="1"/>
</dbReference>
<evidence type="ECO:0000256" key="1">
    <source>
        <dbReference type="ARBA" id="ARBA00004370"/>
    </source>
</evidence>
<evidence type="ECO:0000256" key="9">
    <source>
        <dbReference type="SAM" id="Phobius"/>
    </source>
</evidence>
<dbReference type="Proteomes" id="UP001301388">
    <property type="component" value="Unassembled WGS sequence"/>
</dbReference>
<feature type="transmembrane region" description="Helical" evidence="9">
    <location>
        <begin position="194"/>
        <end position="213"/>
    </location>
</feature>
<evidence type="ECO:0000256" key="7">
    <source>
        <dbReference type="RuleBase" id="RU000405"/>
    </source>
</evidence>
<dbReference type="EMBL" id="JAYGIE010000023">
    <property type="protein sequence ID" value="MEA5477361.1"/>
    <property type="molecule type" value="Genomic_DNA"/>
</dbReference>
<evidence type="ECO:0000313" key="12">
    <source>
        <dbReference type="EMBL" id="MEA5477361.1"/>
    </source>
</evidence>
<dbReference type="CDD" id="cd07302">
    <property type="entry name" value="CHD"/>
    <property type="match status" value="1"/>
</dbReference>
<dbReference type="PROSITE" id="PS50125">
    <property type="entry name" value="GUANYLATE_CYCLASE_2"/>
    <property type="match status" value="1"/>
</dbReference>